<sequence>MSTLHPADVLRQLATEFHHRKQENKEKAGHHSQQRRHHEKELEELQTDFESILQRWVDNEPEREAWRAHFYHFEPVPAGPELEQPPLFRGRSSSGGVLEICKAPGPAYEIILDGTPVRRTSEAPGLTERRIDRMRFEETEFEEVFDAPEEAQAPLADFYDGPRGAAPWEYSRSLFSDGLIDANFGLTERGQRWLDTRRQGREGGVQVWL</sequence>
<gene>
    <name evidence="2" type="ORF">SAMN03097708_00049</name>
</gene>
<organism evidence="2 3">
    <name type="scientific">Thiohalomonas denitrificans</name>
    <dbReference type="NCBI Taxonomy" id="415747"/>
    <lineage>
        <taxon>Bacteria</taxon>
        <taxon>Pseudomonadati</taxon>
        <taxon>Pseudomonadota</taxon>
        <taxon>Gammaproteobacteria</taxon>
        <taxon>Thiohalomonadales</taxon>
        <taxon>Thiohalomonadaceae</taxon>
        <taxon>Thiohalomonas</taxon>
    </lineage>
</organism>
<reference evidence="2 3" key="1">
    <citation type="submission" date="2016-10" db="EMBL/GenBank/DDBJ databases">
        <authorList>
            <person name="de Groot N.N."/>
        </authorList>
    </citation>
    <scope>NUCLEOTIDE SEQUENCE [LARGE SCALE GENOMIC DNA]</scope>
    <source>
        <strain evidence="2 3">HLD2</strain>
    </source>
</reference>
<dbReference type="Proteomes" id="UP000199648">
    <property type="component" value="Unassembled WGS sequence"/>
</dbReference>
<dbReference type="AlphaFoldDB" id="A0A1G5PIT1"/>
<name>A0A1G5PIT1_9GAMM</name>
<protein>
    <submittedName>
        <fullName evidence="2">Uncharacterized protein</fullName>
    </submittedName>
</protein>
<proteinExistence type="predicted"/>
<feature type="region of interest" description="Disordered" evidence="1">
    <location>
        <begin position="20"/>
        <end position="41"/>
    </location>
</feature>
<evidence type="ECO:0000313" key="2">
    <source>
        <dbReference type="EMBL" id="SCZ49111.1"/>
    </source>
</evidence>
<dbReference type="OrthoDB" id="9957815at2"/>
<evidence type="ECO:0000313" key="3">
    <source>
        <dbReference type="Proteomes" id="UP000199648"/>
    </source>
</evidence>
<evidence type="ECO:0000256" key="1">
    <source>
        <dbReference type="SAM" id="MobiDB-lite"/>
    </source>
</evidence>
<dbReference type="RefSeq" id="WP_092991438.1">
    <property type="nucleotide sequence ID" value="NZ_FMWD01000001.1"/>
</dbReference>
<dbReference type="EMBL" id="FMWD01000001">
    <property type="protein sequence ID" value="SCZ49111.1"/>
    <property type="molecule type" value="Genomic_DNA"/>
</dbReference>
<keyword evidence="3" id="KW-1185">Reference proteome</keyword>
<accession>A0A1G5PIT1</accession>